<dbReference type="GO" id="GO:0005576">
    <property type="term" value="C:extracellular region"/>
    <property type="evidence" value="ECO:0007669"/>
    <property type="project" value="TreeGrafter"/>
</dbReference>
<evidence type="ECO:0000259" key="2">
    <source>
        <dbReference type="Pfam" id="PF11887"/>
    </source>
</evidence>
<dbReference type="InterPro" id="IPR052336">
    <property type="entry name" value="MlaD_Phospholipid_Transporter"/>
</dbReference>
<protein>
    <submittedName>
        <fullName evidence="3">Virulence factor Mce-like protein</fullName>
    </submittedName>
</protein>
<feature type="domain" description="Mce/MlaD" evidence="1">
    <location>
        <begin position="31"/>
        <end position="106"/>
    </location>
</feature>
<dbReference type="Proteomes" id="UP000272400">
    <property type="component" value="Unassembled WGS sequence"/>
</dbReference>
<dbReference type="PROSITE" id="PS51257">
    <property type="entry name" value="PROKAR_LIPOPROTEIN"/>
    <property type="match status" value="1"/>
</dbReference>
<evidence type="ECO:0000313" key="4">
    <source>
        <dbReference type="Proteomes" id="UP000272400"/>
    </source>
</evidence>
<name>A0A3N1CXE7_9ACTN</name>
<reference evidence="3 4" key="1">
    <citation type="submission" date="2018-11" db="EMBL/GenBank/DDBJ databases">
        <title>Sequencing the genomes of 1000 actinobacteria strains.</title>
        <authorList>
            <person name="Klenk H.-P."/>
        </authorList>
    </citation>
    <scope>NUCLEOTIDE SEQUENCE [LARGE SCALE GENOMIC DNA]</scope>
    <source>
        <strain evidence="3 4">DSM 44254</strain>
    </source>
</reference>
<proteinExistence type="predicted"/>
<sequence length="348" mass="37158">MTPRRALTAALLSVTLVAGLASGCALPGVSDGYRMTVYFTKSPSLYERSRVKVMGANVGIVERMRIEDHRVRVDVLIDGHVPVPADAWATISAETVIGERSVVLYPPWKPGAAKAEAGAVIPVERTEPPVEIDEALHSFTGLTEALDPEKVRGLLHTGAELVDGRGKGINDALATTADVAEDLAAQDEKIVSVAARMKDLAASLNKRDKKLRALIDAFSETSGQLASERTRLKNLLVGLEALIRKGEVIVTAYREDLPETMAQTSSLVMTLKANSGSLAQGIVGLAGVTDAISGAWEPGIDAIKIRVHLNATLRIWLQPIFDAMNWGEVPCLDEPIGNCPSVERKAGS</sequence>
<keyword evidence="4" id="KW-1185">Reference proteome</keyword>
<evidence type="ECO:0000313" key="3">
    <source>
        <dbReference type="EMBL" id="ROO85951.1"/>
    </source>
</evidence>
<dbReference type="NCBIfam" id="TIGR00996">
    <property type="entry name" value="Mtu_fam_mce"/>
    <property type="match status" value="1"/>
</dbReference>
<comment type="caution">
    <text evidence="3">The sequence shown here is derived from an EMBL/GenBank/DDBJ whole genome shotgun (WGS) entry which is preliminary data.</text>
</comment>
<organism evidence="3 4">
    <name type="scientific">Actinocorallia herbida</name>
    <dbReference type="NCBI Taxonomy" id="58109"/>
    <lineage>
        <taxon>Bacteria</taxon>
        <taxon>Bacillati</taxon>
        <taxon>Actinomycetota</taxon>
        <taxon>Actinomycetes</taxon>
        <taxon>Streptosporangiales</taxon>
        <taxon>Thermomonosporaceae</taxon>
        <taxon>Actinocorallia</taxon>
    </lineage>
</organism>
<dbReference type="InterPro" id="IPR024516">
    <property type="entry name" value="Mce_C"/>
</dbReference>
<accession>A0A3N1CXE7</accession>
<dbReference type="EMBL" id="RJKE01000001">
    <property type="protein sequence ID" value="ROO85951.1"/>
    <property type="molecule type" value="Genomic_DNA"/>
</dbReference>
<dbReference type="AlphaFoldDB" id="A0A3N1CXE7"/>
<dbReference type="Pfam" id="PF11887">
    <property type="entry name" value="Mce4_CUP1"/>
    <property type="match status" value="1"/>
</dbReference>
<dbReference type="InterPro" id="IPR005693">
    <property type="entry name" value="Mce"/>
</dbReference>
<feature type="domain" description="Mammalian cell entry C-terminal" evidence="2">
    <location>
        <begin position="114"/>
        <end position="294"/>
    </location>
</feature>
<gene>
    <name evidence="3" type="ORF">EDD29_3505</name>
</gene>
<dbReference type="InterPro" id="IPR003399">
    <property type="entry name" value="Mce/MlaD"/>
</dbReference>
<dbReference type="RefSeq" id="WP_170201445.1">
    <property type="nucleotide sequence ID" value="NZ_RJKE01000001.1"/>
</dbReference>
<dbReference type="Pfam" id="PF02470">
    <property type="entry name" value="MlaD"/>
    <property type="match status" value="1"/>
</dbReference>
<dbReference type="PANTHER" id="PTHR33371">
    <property type="entry name" value="INTERMEMBRANE PHOSPHOLIPID TRANSPORT SYSTEM BINDING PROTEIN MLAD-RELATED"/>
    <property type="match status" value="1"/>
</dbReference>
<dbReference type="PANTHER" id="PTHR33371:SF4">
    <property type="entry name" value="INTERMEMBRANE PHOSPHOLIPID TRANSPORT SYSTEM BINDING PROTEIN MLAD"/>
    <property type="match status" value="1"/>
</dbReference>
<evidence type="ECO:0000259" key="1">
    <source>
        <dbReference type="Pfam" id="PF02470"/>
    </source>
</evidence>